<keyword evidence="2 4" id="KW-0863">Zinc-finger</keyword>
<dbReference type="InterPro" id="IPR002893">
    <property type="entry name" value="Znf_MYND"/>
</dbReference>
<dbReference type="Gene3D" id="1.10.220.160">
    <property type="match status" value="1"/>
</dbReference>
<organism evidence="7">
    <name type="scientific">Trepomonas sp. PC1</name>
    <dbReference type="NCBI Taxonomy" id="1076344"/>
    <lineage>
        <taxon>Eukaryota</taxon>
        <taxon>Metamonada</taxon>
        <taxon>Diplomonadida</taxon>
        <taxon>Hexamitidae</taxon>
        <taxon>Hexamitinae</taxon>
        <taxon>Trepomonas</taxon>
    </lineage>
</organism>
<evidence type="ECO:0000256" key="1">
    <source>
        <dbReference type="ARBA" id="ARBA00022723"/>
    </source>
</evidence>
<keyword evidence="3" id="KW-0862">Zinc</keyword>
<dbReference type="InterPro" id="IPR050869">
    <property type="entry name" value="H3K4_H4K5_MeTrfase"/>
</dbReference>
<dbReference type="CDD" id="cd20071">
    <property type="entry name" value="SET_SMYD"/>
    <property type="match status" value="1"/>
</dbReference>
<dbReference type="PANTHER" id="PTHR12197:SF251">
    <property type="entry name" value="EG:BACR7C10.4 PROTEIN"/>
    <property type="match status" value="1"/>
</dbReference>
<keyword evidence="1" id="KW-0479">Metal-binding</keyword>
<dbReference type="PANTHER" id="PTHR12197">
    <property type="entry name" value="HISTONE-LYSINE N-METHYLTRANSFERASE SMYD"/>
    <property type="match status" value="1"/>
</dbReference>
<protein>
    <submittedName>
        <fullName evidence="7">SET domain-containing protein</fullName>
    </submittedName>
</protein>
<evidence type="ECO:0000259" key="5">
    <source>
        <dbReference type="PROSITE" id="PS50280"/>
    </source>
</evidence>
<dbReference type="Gene3D" id="6.10.140.2220">
    <property type="match status" value="1"/>
</dbReference>
<dbReference type="AlphaFoldDB" id="A0A146K5K4"/>
<dbReference type="SUPFAM" id="SSF82199">
    <property type="entry name" value="SET domain"/>
    <property type="match status" value="1"/>
</dbReference>
<evidence type="ECO:0000256" key="2">
    <source>
        <dbReference type="ARBA" id="ARBA00022771"/>
    </source>
</evidence>
<evidence type="ECO:0000259" key="6">
    <source>
        <dbReference type="PROSITE" id="PS50865"/>
    </source>
</evidence>
<gene>
    <name evidence="7" type="ORF">TPC1_17741</name>
</gene>
<sequence length="314" mass="36293">ESQQYYQQLLDGTNLSVVNTEKGDSLYTQIPIQQGSELLIDVPLISYALPARHFIQYLLKGQCEQFCFNCFQKFDTEPVFCSCRKQLCFHIYCSEQCQQKHWMSHWMLCLDNNRGCYAQITDIYSDENTYSDYAVAEILCSLIAKHTLLLANNFDNETATKKAFGPLRQLFGFKNIDLKGVNLKQKFKLVLKCFVNCHSKFLKISQIPQEIIDQYVNFEVFCYIYSVIAFNSMQIEDIGVGIFSVISKMNHSCEPNCRIQFIGKDGVIVAERDLQEEELTISYINDQLSLEERQKLLAEGWGFNCTCDKCLRGE</sequence>
<name>A0A146K5K4_9EUKA</name>
<proteinExistence type="predicted"/>
<reference evidence="7" key="1">
    <citation type="submission" date="2015-07" db="EMBL/GenBank/DDBJ databases">
        <title>Adaptation to a free-living lifestyle via gene acquisitions in the diplomonad Trepomonas sp. PC1.</title>
        <authorList>
            <person name="Xu F."/>
            <person name="Jerlstrom-Hultqvist J."/>
            <person name="Kolisko M."/>
            <person name="Simpson A.G.B."/>
            <person name="Roger A.J."/>
            <person name="Svard S.G."/>
            <person name="Andersson J.O."/>
        </authorList>
    </citation>
    <scope>NUCLEOTIDE SEQUENCE</scope>
    <source>
        <strain evidence="7">PC1</strain>
    </source>
</reference>
<accession>A0A146K5K4</accession>
<dbReference type="Gene3D" id="2.170.270.10">
    <property type="entry name" value="SET domain"/>
    <property type="match status" value="1"/>
</dbReference>
<evidence type="ECO:0000256" key="3">
    <source>
        <dbReference type="ARBA" id="ARBA00022833"/>
    </source>
</evidence>
<evidence type="ECO:0000256" key="4">
    <source>
        <dbReference type="PROSITE-ProRule" id="PRU00134"/>
    </source>
</evidence>
<evidence type="ECO:0000313" key="7">
    <source>
        <dbReference type="EMBL" id="JAP90841.1"/>
    </source>
</evidence>
<dbReference type="Pfam" id="PF00856">
    <property type="entry name" value="SET"/>
    <property type="match status" value="1"/>
</dbReference>
<dbReference type="GO" id="GO:0005634">
    <property type="term" value="C:nucleus"/>
    <property type="evidence" value="ECO:0007669"/>
    <property type="project" value="TreeGrafter"/>
</dbReference>
<dbReference type="PROSITE" id="PS50280">
    <property type="entry name" value="SET"/>
    <property type="match status" value="1"/>
</dbReference>
<dbReference type="InterPro" id="IPR001214">
    <property type="entry name" value="SET_dom"/>
</dbReference>
<feature type="non-terminal residue" evidence="7">
    <location>
        <position position="1"/>
    </location>
</feature>
<dbReference type="EMBL" id="GDID01005765">
    <property type="protein sequence ID" value="JAP90841.1"/>
    <property type="molecule type" value="Transcribed_RNA"/>
</dbReference>
<feature type="domain" description="SET" evidence="5">
    <location>
        <begin position="13"/>
        <end position="284"/>
    </location>
</feature>
<dbReference type="InterPro" id="IPR046341">
    <property type="entry name" value="SET_dom_sf"/>
</dbReference>
<dbReference type="GO" id="GO:0008270">
    <property type="term" value="F:zinc ion binding"/>
    <property type="evidence" value="ECO:0007669"/>
    <property type="project" value="UniProtKB-KW"/>
</dbReference>
<dbReference type="PROSITE" id="PS50865">
    <property type="entry name" value="ZF_MYND_2"/>
    <property type="match status" value="1"/>
</dbReference>
<feature type="domain" description="MYND-type" evidence="6">
    <location>
        <begin position="67"/>
        <end position="109"/>
    </location>
</feature>